<accession>A0ABS6FPF8</accession>
<proteinExistence type="predicted"/>
<evidence type="ECO:0000313" key="1">
    <source>
        <dbReference type="EMBL" id="MBU5672014.1"/>
    </source>
</evidence>
<comment type="caution">
    <text evidence="1">The sequence shown here is derived from an EMBL/GenBank/DDBJ whole genome shotgun (WGS) entry which is preliminary data.</text>
</comment>
<reference evidence="1 2" key="1">
    <citation type="submission" date="2021-06" db="EMBL/GenBank/DDBJ databases">
        <authorList>
            <person name="Sun Q."/>
            <person name="Li D."/>
        </authorList>
    </citation>
    <scope>NUCLEOTIDE SEQUENCE [LARGE SCALE GENOMIC DNA]</scope>
    <source>
        <strain evidence="1 2">MSJ-6</strain>
    </source>
</reference>
<dbReference type="EMBL" id="JAHLQJ010000007">
    <property type="protein sequence ID" value="MBU5672014.1"/>
    <property type="molecule type" value="Genomic_DNA"/>
</dbReference>
<name>A0ABS6FPF8_9BACL</name>
<organism evidence="1 2">
    <name type="scientific">Paenibacillus brevis</name>
    <dbReference type="NCBI Taxonomy" id="2841508"/>
    <lineage>
        <taxon>Bacteria</taxon>
        <taxon>Bacillati</taxon>
        <taxon>Bacillota</taxon>
        <taxon>Bacilli</taxon>
        <taxon>Bacillales</taxon>
        <taxon>Paenibacillaceae</taxon>
        <taxon>Paenibacillus</taxon>
    </lineage>
</organism>
<keyword evidence="2" id="KW-1185">Reference proteome</keyword>
<evidence type="ECO:0000313" key="2">
    <source>
        <dbReference type="Proteomes" id="UP000743001"/>
    </source>
</evidence>
<gene>
    <name evidence="1" type="ORF">KQJ23_09295</name>
</gene>
<evidence type="ECO:0008006" key="3">
    <source>
        <dbReference type="Google" id="ProtNLM"/>
    </source>
</evidence>
<sequence>MEMEEKCVIIKRVLLSCLAVVMSLGSLSMAPRLEVGASKLAIPTASVYRSVVDVVAGKSFKITQPTVTEAAYSVTDSVYLMAADKIELVIYPGQSVQFINDTNKLLSISTDAKSSNSIRYDYVSYNADGKVSSDDMERTGSPSVYSKGGTTVITVDYDYPLTVSFSSELTYIYSPVPALLKKILYKGESYLFSNQAYASRSIMSDATSSNGKRYDYAVYKEDDTLEKSNFDSYTKPSFSVGDTIILTGASDEPVTVAVPYEGFSGYETDEPAYDSVPLSQGESYIFTNVGTKSDRVEHSGTSKDKFDYVVYNEDGTETSRGTNTTTLPLMTVGRYVVLTLITENPLRVGAPYRTFMGGDRQDDAISRVTLSPGTSYKFTNNGTLTNPVNNNARKVDGLYDYTVYTADGSYSSQGFDAISTPRLPAGGFAIITVQGEADVTFDYTDDFTAEPSSEPSHFRVTLSQGESYKFTNISPKLRTLRTNATSSNRFDWVEYYPDGTQQAKRAGTYTDPQVSSGNSIVVTAVSAPVTFGANYRIFSWETKPGEAISKQQVYKDESYRFVNTGSKLITLTTNVNQVGGVIDTAVYDEDGSVHSVSFEHSGNVAVPAGGYAIITGQSAIPTTVSYTDAIELSLAEHPALLRTTVAPGSSYTYTNISGEAENLYSDAASGNEYAYVVRRSDGTVYLEGPGRYTPMSISPGYSITVTPLTGSLTFGGVFTAFTGTSGENPTIHQVTLNKNESYVFTNLNTSLQRLMATADAGARFDYAIYRPNGEAEEANYDQLGDISVSAGSQIVATVTTDIPVTFTYGQAFQAIPSMEPALLKKVLEPQKLIGFKNIASFEAKLVTNASSSSGRYFDYTIWDVTGSVVRQGEQSTVSYHIPAGGMIQLKTTSMNPVWFAAPYRSFEFVDVQEIVFEDLLHRQLMYVYKDAGENGYYRFTAPEAGRYRFVTKELPSNVALQPVLSLFDQPDLIQSLATSEEGEQEFGLDYAVLEWELEGGKTYYLKLSESSGLPLDLQLIVSMMTVTSEAKYDYRPDGRLREIVFPTGDKLVYEYDYNGNLKRRTKIVFPFQY</sequence>
<dbReference type="Proteomes" id="UP000743001">
    <property type="component" value="Unassembled WGS sequence"/>
</dbReference>
<protein>
    <recommendedName>
        <fullName evidence="3">YD repeat-containing protein</fullName>
    </recommendedName>
</protein>